<proteinExistence type="predicted"/>
<evidence type="ECO:0000313" key="2">
    <source>
        <dbReference type="Proteomes" id="UP000276953"/>
    </source>
</evidence>
<dbReference type="AlphaFoldDB" id="A0A3S0N504"/>
<dbReference type="Proteomes" id="UP000276953">
    <property type="component" value="Unassembled WGS sequence"/>
</dbReference>
<reference evidence="1 2" key="1">
    <citation type="submission" date="2018-12" db="EMBL/GenBank/DDBJ databases">
        <title>Draft Genome Sequence of Chryseobacterium arthrosphaerae strain ED882-96 Isolated from the Blood of a Patient with Liver Cirrhosis in Taiwan.</title>
        <authorList>
            <person name="Lin J.-N."/>
            <person name="Lai C.-H."/>
            <person name="Yang C.-H."/>
            <person name="Huang Y.-H."/>
        </authorList>
    </citation>
    <scope>NUCLEOTIDE SEQUENCE [LARGE SCALE GENOMIC DNA]</scope>
    <source>
        <strain evidence="1 2">ED882-96</strain>
    </source>
</reference>
<organism evidence="1 2">
    <name type="scientific">Chryseobacterium arthrosphaerae</name>
    <dbReference type="NCBI Taxonomy" id="651561"/>
    <lineage>
        <taxon>Bacteria</taxon>
        <taxon>Pseudomonadati</taxon>
        <taxon>Bacteroidota</taxon>
        <taxon>Flavobacteriia</taxon>
        <taxon>Flavobacteriales</taxon>
        <taxon>Weeksellaceae</taxon>
        <taxon>Chryseobacterium group</taxon>
        <taxon>Chryseobacterium</taxon>
    </lineage>
</organism>
<protein>
    <submittedName>
        <fullName evidence="1">Uncharacterized protein</fullName>
    </submittedName>
</protein>
<dbReference type="EMBL" id="RYFC01000003">
    <property type="protein sequence ID" value="RTZ46222.1"/>
    <property type="molecule type" value="Genomic_DNA"/>
</dbReference>
<name>A0A3S0N504_9FLAO</name>
<comment type="caution">
    <text evidence="1">The sequence shown here is derived from an EMBL/GenBank/DDBJ whole genome shotgun (WGS) entry which is preliminary data.</text>
</comment>
<gene>
    <name evidence="1" type="ORF">EJ377_17485</name>
</gene>
<evidence type="ECO:0000313" key="1">
    <source>
        <dbReference type="EMBL" id="RTZ46222.1"/>
    </source>
</evidence>
<accession>A0A3S0N504</accession>
<sequence>MGRKANETDKLTVEGSVKAGGNFKSDDENPNTVFIPNGKVANLTDEIINDESDYSIRLDPHEYEFGSSSYLDIADDRNRLIHIIGNYIKMTVNFKEIFPKQQIVIYNFSEDGNPMEIRLYDQTIYKVNAHCSLRLYVTRSLRVIAEREQPIEMIW</sequence>